<reference evidence="8 9" key="1">
    <citation type="journal article" date="2016" name="Antonie Van Leeuwenhoek">
        <title>Nocardia donostiensis sp. nov., isolated from human respiratory specimens.</title>
        <authorList>
            <person name="Ercibengoa M."/>
            <person name="Bell M."/>
            <person name="Marimon J.M."/>
            <person name="Humrighouse B."/>
            <person name="Klenk H.P."/>
            <person name="Potter G."/>
            <person name="Perez-Trallero E."/>
        </authorList>
    </citation>
    <scope>NUCLEOTIDE SEQUENCE [LARGE SCALE GENOMIC DNA]</scope>
    <source>
        <strain evidence="8 9">X1655</strain>
    </source>
</reference>
<dbReference type="Proteomes" id="UP000188836">
    <property type="component" value="Unassembled WGS sequence"/>
</dbReference>
<keyword evidence="4 6" id="KW-1133">Transmembrane helix</keyword>
<keyword evidence="2" id="KW-1003">Cell membrane</keyword>
<comment type="subcellular location">
    <subcellularLocation>
        <location evidence="1">Cell membrane</location>
        <topology evidence="1">Multi-pass membrane protein</topology>
    </subcellularLocation>
</comment>
<accession>A0A1V2TCJ3</accession>
<dbReference type="PANTHER" id="PTHR40077">
    <property type="entry name" value="MEMBRANE PROTEIN-RELATED"/>
    <property type="match status" value="1"/>
</dbReference>
<feature type="transmembrane region" description="Helical" evidence="6">
    <location>
        <begin position="48"/>
        <end position="69"/>
    </location>
</feature>
<protein>
    <recommendedName>
        <fullName evidence="7">DUF3817 domain-containing protein</fullName>
    </recommendedName>
</protein>
<dbReference type="STRING" id="1538463.B0T36_02200"/>
<evidence type="ECO:0000256" key="2">
    <source>
        <dbReference type="ARBA" id="ARBA00022475"/>
    </source>
</evidence>
<evidence type="ECO:0000313" key="9">
    <source>
        <dbReference type="Proteomes" id="UP000188836"/>
    </source>
</evidence>
<evidence type="ECO:0000256" key="5">
    <source>
        <dbReference type="ARBA" id="ARBA00023136"/>
    </source>
</evidence>
<evidence type="ECO:0000259" key="7">
    <source>
        <dbReference type="Pfam" id="PF12823"/>
    </source>
</evidence>
<evidence type="ECO:0000256" key="6">
    <source>
        <dbReference type="SAM" id="Phobius"/>
    </source>
</evidence>
<evidence type="ECO:0000313" key="8">
    <source>
        <dbReference type="EMBL" id="ONM47227.1"/>
    </source>
</evidence>
<feature type="transmembrane region" description="Helical" evidence="6">
    <location>
        <begin position="17"/>
        <end position="36"/>
    </location>
</feature>
<dbReference type="GO" id="GO:0005886">
    <property type="term" value="C:plasma membrane"/>
    <property type="evidence" value="ECO:0007669"/>
    <property type="project" value="UniProtKB-SubCell"/>
</dbReference>
<feature type="domain" description="DUF3817" evidence="7">
    <location>
        <begin position="15"/>
        <end position="101"/>
    </location>
</feature>
<keyword evidence="5 6" id="KW-0472">Membrane</keyword>
<keyword evidence="9" id="KW-1185">Reference proteome</keyword>
<sequence length="125" mass="13670">MVAMGNVFDLSTAAKKFRFVAILEAVSWGLLIVGMVCKRLPDPIMWPVKVFGMTHGAAFVLFLLITVLTARELSWSLKTTLLALVSSIPPFCTVVFEVWAVRTGKLGELSNRAANESPETVRVSS</sequence>
<proteinExistence type="predicted"/>
<dbReference type="InterPro" id="IPR023845">
    <property type="entry name" value="DUF3817_TM"/>
</dbReference>
<name>A0A1V2TCJ3_9NOCA</name>
<dbReference type="EMBL" id="MUMY01000016">
    <property type="protein sequence ID" value="ONM47227.1"/>
    <property type="molecule type" value="Genomic_DNA"/>
</dbReference>
<dbReference type="NCBIfam" id="TIGR03954">
    <property type="entry name" value="integ_memb_HG"/>
    <property type="match status" value="1"/>
</dbReference>
<feature type="transmembrane region" description="Helical" evidence="6">
    <location>
        <begin position="81"/>
        <end position="101"/>
    </location>
</feature>
<keyword evidence="3 6" id="KW-0812">Transmembrane</keyword>
<organism evidence="8 9">
    <name type="scientific">Nocardia donostiensis</name>
    <dbReference type="NCBI Taxonomy" id="1538463"/>
    <lineage>
        <taxon>Bacteria</taxon>
        <taxon>Bacillati</taxon>
        <taxon>Actinomycetota</taxon>
        <taxon>Actinomycetes</taxon>
        <taxon>Mycobacteriales</taxon>
        <taxon>Nocardiaceae</taxon>
        <taxon>Nocardia</taxon>
    </lineage>
</organism>
<dbReference type="RefSeq" id="WP_077118932.1">
    <property type="nucleotide sequence ID" value="NZ_LOKT01000002.1"/>
</dbReference>
<dbReference type="PANTHER" id="PTHR40077:SF1">
    <property type="entry name" value="MEMBRANE PROTEIN"/>
    <property type="match status" value="1"/>
</dbReference>
<evidence type="ECO:0000256" key="4">
    <source>
        <dbReference type="ARBA" id="ARBA00022989"/>
    </source>
</evidence>
<evidence type="ECO:0000256" key="1">
    <source>
        <dbReference type="ARBA" id="ARBA00004651"/>
    </source>
</evidence>
<gene>
    <name evidence="8" type="ORF">B0T46_18235</name>
</gene>
<dbReference type="OrthoDB" id="3396203at2"/>
<comment type="caution">
    <text evidence="8">The sequence shown here is derived from an EMBL/GenBank/DDBJ whole genome shotgun (WGS) entry which is preliminary data.</text>
</comment>
<dbReference type="AlphaFoldDB" id="A0A1V2TCJ3"/>
<evidence type="ECO:0000256" key="3">
    <source>
        <dbReference type="ARBA" id="ARBA00022692"/>
    </source>
</evidence>
<dbReference type="Pfam" id="PF12823">
    <property type="entry name" value="DUF3817"/>
    <property type="match status" value="1"/>
</dbReference>